<gene>
    <name evidence="3" type="ORF">IGS67_01595</name>
</gene>
<feature type="compositionally biased region" description="Low complexity" evidence="1">
    <location>
        <begin position="1324"/>
        <end position="1343"/>
    </location>
</feature>
<dbReference type="EMBL" id="JACZDF010000001">
    <property type="protein sequence ID" value="MBD9698189.1"/>
    <property type="molecule type" value="Genomic_DNA"/>
</dbReference>
<sequence>MNVVASHSTPGEHDRQGSAPAPASPRIVVPPTTSQVVARAVAGWRRTLSDRAGASSLADVNLLGEAVLELTHAHPSGVAQLFAGRTTALANLFREGVSLPTARRRARAVAARATEQTERFGIAPTFLAIGVASWTVDATASTSHDDVAALARIAGAAGDPADDASDAPAPDGPRTVHAPVLLRPVRLAERTSGDGDFEIGLEPTAELNPFLARALRARGALLDPAALAASAFDGGGFDPRAVTERIHALGTAVLPGFELVEKLLVGSFVHPGQALVDDLDALVGLEHNDLVVALAHLDLEDAHLVQHAKESDVPAAELPDDAPAAAARIHVAQELPPVRLADEDPADERGVGDLDRAQRHALDAVTSGRHVLVDAPAGADVAGTITAILADAAASGRSVLYVPGHRRAAEQVLARMTEHGIDDLVLDIEPSSSWRAGVSRRLLAAMTLEPPYVDRQALGRTRADLIDTRRRLAGYMRSLHLVRSPWDVSAYDVLQSLARLTAERPAPSTHVRLDLAAATALRGDARLDAADDLVRASELGAFTLRPGATPWFGADLVDDDAAADALARAARLADTLLPTVLAQIEHVRRTAGLVEPRTVREWGDRLTMLDGLRTTLDVFQPLIFERTAAGLVAATADARTRRETHDDMTALQRRRLVKQAKDMLRPGTRVPDLHAALVEVQAQREAWTAVCPGGGWPILPDGLADMEQTWDELVADLDALTAVLATTPAGADLLDTPLDDLAARLRALADDREALDHLPERTRLVRSLAARGLGDLVTDLRDRRVDVGLVVAELELAWWATAFEAILAEDRSLAIYDGAGLEALAQRFRSLDRAHVAGLPGPVLVAALSGITLAVRRHPDDAEELFAELLEGRFGGLRDALDRYPALVRALRPVVVASPTLVPHVMPPSRTVDLVVLDAVHHLPLDALLPAIARARQVVVVGDPRRASGTGLQNLARLLPSVTLTADVSARDQDLVELLARHGYDGVLRTTPLPVTRELVSFEDVAGAGVPAADGTVLTTQAEVARVVEMAVEHALVRPEESLAIITLSATHAERVREALHTEVRRNPALTNFFSAEQPEPVVVADMTAVAGLVRDAVILSVGFGRTPHGRVLHRFGAVAEPTGEAMLLDALAVSRARLDVIASFSAADLDPERLRAPGTRLLADLLELAECRTHAGPTVRTESVEAGLNPDRLVIDLAERLWRAGLLVETDFGVPGGERIPLVVGHPDLPERMLVAVLTDDDAYIAEESVRVRDRQRAEHLERLGWNVVQVWSAAAFLDPVKEANRIRTAVLDAAAALRQTPLFGGAALGHTTDELAEGVPTPAVAGALSGPPAGASGDAAPTVGTPASADGTPSVPESATRTAGESLPRPRAASPSATTPDEHIAAPYEPGVRSAIGASSASAGSGGTGASAASGTSSDSAASVRSASSVTSSVSSASALSGASTVSVASALSTVSVASTSSVATTASAADAVDDVVAEPRSFVRGPRTPGSTSGGEAVLQGGFAMVGGMQPDLLSSLAGDDPDTDRPARPAVQPGLPISAYGDNDLDALARWIASDGIVRDEQQLAGALRAELGVVRRSNRVDAAVSAAVRRLLGR</sequence>
<dbReference type="RefSeq" id="WP_192277181.1">
    <property type="nucleotide sequence ID" value="NZ_JACZDF010000001.1"/>
</dbReference>
<comment type="caution">
    <text evidence="3">The sequence shown here is derived from an EMBL/GenBank/DDBJ whole genome shotgun (WGS) entry which is preliminary data.</text>
</comment>
<accession>A0ABR9DMP0</accession>
<evidence type="ECO:0000259" key="2">
    <source>
        <dbReference type="Pfam" id="PF18741"/>
    </source>
</evidence>
<reference evidence="3 4" key="1">
    <citation type="submission" date="2020-09" db="EMBL/GenBank/DDBJ databases">
        <title>Flavimobilis rhizosphaerae sp. nov., isolated from rhizosphere soil of Spartina alterniflora.</title>
        <authorList>
            <person name="Hanqin C."/>
        </authorList>
    </citation>
    <scope>NUCLEOTIDE SEQUENCE [LARGE SCALE GENOMIC DNA]</scope>
    <source>
        <strain evidence="3 4">GY 10621</strain>
    </source>
</reference>
<dbReference type="InterPro" id="IPR027417">
    <property type="entry name" value="P-loop_NTPase"/>
</dbReference>
<feature type="region of interest" description="Disordered" evidence="1">
    <location>
        <begin position="1"/>
        <end position="28"/>
    </location>
</feature>
<dbReference type="SUPFAM" id="SSF52540">
    <property type="entry name" value="P-loop containing nucleoside triphosphate hydrolases"/>
    <property type="match status" value="1"/>
</dbReference>
<feature type="compositionally biased region" description="Low complexity" evidence="1">
    <location>
        <begin position="1393"/>
        <end position="1405"/>
    </location>
</feature>
<proteinExistence type="predicted"/>
<evidence type="ECO:0000256" key="1">
    <source>
        <dbReference type="SAM" id="MobiDB-lite"/>
    </source>
</evidence>
<dbReference type="Pfam" id="PF18741">
    <property type="entry name" value="MTES_1575"/>
    <property type="match status" value="1"/>
</dbReference>
<keyword evidence="4" id="KW-1185">Reference proteome</keyword>
<feature type="domain" description="Restriction endonuclease type II-like" evidence="2">
    <location>
        <begin position="1198"/>
        <end position="1291"/>
    </location>
</feature>
<dbReference type="Proteomes" id="UP000642107">
    <property type="component" value="Unassembled WGS sequence"/>
</dbReference>
<organism evidence="3 4">
    <name type="scientific">Flavimobilis rhizosphaerae</name>
    <dbReference type="NCBI Taxonomy" id="2775421"/>
    <lineage>
        <taxon>Bacteria</taxon>
        <taxon>Bacillati</taxon>
        <taxon>Actinomycetota</taxon>
        <taxon>Actinomycetes</taxon>
        <taxon>Micrococcales</taxon>
        <taxon>Jonesiaceae</taxon>
        <taxon>Flavimobilis</taxon>
    </lineage>
</organism>
<protein>
    <recommendedName>
        <fullName evidence="2">Restriction endonuclease type II-like domain-containing protein</fullName>
    </recommendedName>
</protein>
<evidence type="ECO:0000313" key="4">
    <source>
        <dbReference type="Proteomes" id="UP000642107"/>
    </source>
</evidence>
<feature type="compositionally biased region" description="Low complexity" evidence="1">
    <location>
        <begin position="1412"/>
        <end position="1421"/>
    </location>
</feature>
<evidence type="ECO:0000313" key="3">
    <source>
        <dbReference type="EMBL" id="MBD9698189.1"/>
    </source>
</evidence>
<feature type="region of interest" description="Disordered" evidence="1">
    <location>
        <begin position="1324"/>
        <end position="1421"/>
    </location>
</feature>
<dbReference type="InterPro" id="IPR049468">
    <property type="entry name" value="Restrct_endonuc-II-like_dom"/>
</dbReference>
<name>A0ABR9DMP0_9MICO</name>